<evidence type="ECO:0000313" key="1">
    <source>
        <dbReference type="EMBL" id="ARV76726.1"/>
    </source>
</evidence>
<dbReference type="Proteomes" id="UP000225448">
    <property type="component" value="Segment"/>
</dbReference>
<reference evidence="1 2" key="1">
    <citation type="submission" date="2017-05" db="EMBL/GenBank/DDBJ databases">
        <authorList>
            <person name="Song R."/>
            <person name="Chenine A.L."/>
            <person name="Ruprecht R.M."/>
        </authorList>
    </citation>
    <scope>NUCLEOTIDE SEQUENCE [LARGE SCALE GENOMIC DNA]</scope>
</reference>
<organism evidence="1 2">
    <name type="scientific">Pseudomonas phage Phabio</name>
    <dbReference type="NCBI Taxonomy" id="2006668"/>
    <lineage>
        <taxon>Viruses</taxon>
        <taxon>Duplodnaviria</taxon>
        <taxon>Heunggongvirae</taxon>
        <taxon>Uroviricota</taxon>
        <taxon>Caudoviricetes</taxon>
        <taxon>Chimalliviridae</taxon>
        <taxon>Phabiovirus</taxon>
        <taxon>Phabiovirus phabio</taxon>
    </lineage>
</organism>
<keyword evidence="2" id="KW-1185">Reference proteome</keyword>
<sequence length="105" mass="12545">MKLPKKALRRNTVVIHKDGTFYGRVIRVLPDGNIFWLNSGKHFIISKPEDLQTGYKGCKMYRGVREQVLAFIHMTTLRHLKKKAQRFHYEYAHNTPLDYHFIQRM</sequence>
<name>A0A1Y0SYJ4_9CAUD</name>
<dbReference type="EMBL" id="MF042360">
    <property type="protein sequence ID" value="ARV76726.1"/>
    <property type="molecule type" value="Genomic_DNA"/>
</dbReference>
<protein>
    <submittedName>
        <fullName evidence="1">Uncharacterized protein</fullName>
    </submittedName>
</protein>
<accession>A0A1Y0SYJ4</accession>
<proteinExistence type="predicted"/>
<evidence type="ECO:0000313" key="2">
    <source>
        <dbReference type="Proteomes" id="UP000225448"/>
    </source>
</evidence>
<gene>
    <name evidence="1" type="ORF">PHABIO_95</name>
</gene>